<sequence length="62" mass="7188">MPEKENNPKRKDELEKEEVKRDDERNDTDNDGGSGYVPPMPEPRESPRKHDDPLVRIEPSTS</sequence>
<comment type="caution">
    <text evidence="2">The sequence shown here is derived from an EMBL/GenBank/DDBJ whole genome shotgun (WGS) entry which is preliminary data.</text>
</comment>
<feature type="compositionally biased region" description="Basic and acidic residues" evidence="1">
    <location>
        <begin position="42"/>
        <end position="55"/>
    </location>
</feature>
<accession>A0A2S9J460</accession>
<gene>
    <name evidence="2" type="ORF">C5745_09560</name>
</gene>
<name>A0A2S9J460_9SPHI</name>
<evidence type="ECO:0000313" key="2">
    <source>
        <dbReference type="EMBL" id="PRD47555.1"/>
    </source>
</evidence>
<organism evidence="2 3">
    <name type="scientific">Sphingobacterium haloxyli</name>
    <dbReference type="NCBI Taxonomy" id="2100533"/>
    <lineage>
        <taxon>Bacteria</taxon>
        <taxon>Pseudomonadati</taxon>
        <taxon>Bacteroidota</taxon>
        <taxon>Sphingobacteriia</taxon>
        <taxon>Sphingobacteriales</taxon>
        <taxon>Sphingobacteriaceae</taxon>
        <taxon>Sphingobacterium</taxon>
    </lineage>
</organism>
<evidence type="ECO:0000256" key="1">
    <source>
        <dbReference type="SAM" id="MobiDB-lite"/>
    </source>
</evidence>
<protein>
    <submittedName>
        <fullName evidence="2">Uncharacterized protein</fullName>
    </submittedName>
</protein>
<proteinExistence type="predicted"/>
<reference evidence="2 3" key="1">
    <citation type="submission" date="2018-02" db="EMBL/GenBank/DDBJ databases">
        <title>The draft genome of Sphingobacterium sp. 5JN-11.</title>
        <authorList>
            <person name="Liu L."/>
            <person name="Li L."/>
            <person name="Liang L."/>
            <person name="Zhang X."/>
            <person name="Wang T."/>
        </authorList>
    </citation>
    <scope>NUCLEOTIDE SEQUENCE [LARGE SCALE GENOMIC DNA]</scope>
    <source>
        <strain evidence="2 3">5JN-11</strain>
    </source>
</reference>
<dbReference type="EMBL" id="PVBQ01000006">
    <property type="protein sequence ID" value="PRD47555.1"/>
    <property type="molecule type" value="Genomic_DNA"/>
</dbReference>
<dbReference type="AlphaFoldDB" id="A0A2S9J460"/>
<dbReference type="Proteomes" id="UP000239711">
    <property type="component" value="Unassembled WGS sequence"/>
</dbReference>
<keyword evidence="3" id="KW-1185">Reference proteome</keyword>
<feature type="compositionally biased region" description="Basic and acidic residues" evidence="1">
    <location>
        <begin position="1"/>
        <end position="28"/>
    </location>
</feature>
<feature type="region of interest" description="Disordered" evidence="1">
    <location>
        <begin position="1"/>
        <end position="62"/>
    </location>
</feature>
<evidence type="ECO:0000313" key="3">
    <source>
        <dbReference type="Proteomes" id="UP000239711"/>
    </source>
</evidence>